<dbReference type="InterPro" id="IPR015925">
    <property type="entry name" value="Ryanodine_IP3_receptor"/>
</dbReference>
<dbReference type="Pfam" id="PF08709">
    <property type="entry name" value="Ins145_P3_rec"/>
    <property type="match status" value="1"/>
</dbReference>
<evidence type="ECO:0000259" key="2">
    <source>
        <dbReference type="PROSITE" id="PS50919"/>
    </source>
</evidence>
<dbReference type="Gene3D" id="2.80.10.50">
    <property type="match status" value="2"/>
</dbReference>
<dbReference type="Proteomes" id="UP000838412">
    <property type="component" value="Chromosome 11"/>
</dbReference>
<dbReference type="PROSITE" id="PS50919">
    <property type="entry name" value="MIR"/>
    <property type="match status" value="1"/>
</dbReference>
<dbReference type="PANTHER" id="PTHR13715:SF99">
    <property type="entry name" value="INOSITOL 1,4,5-TRISPHOSPHATE RECEPTOR-LIKE PROTEIN A"/>
    <property type="match status" value="1"/>
</dbReference>
<dbReference type="GO" id="GO:0006816">
    <property type="term" value="P:calcium ion transport"/>
    <property type="evidence" value="ECO:0007669"/>
    <property type="project" value="InterPro"/>
</dbReference>
<protein>
    <submittedName>
        <fullName evidence="3">ITPR1 protein</fullName>
    </submittedName>
</protein>
<dbReference type="OrthoDB" id="300855at2759"/>
<dbReference type="AlphaFoldDB" id="A0A8J9YP40"/>
<accession>A0A8J9YP40</accession>
<sequence>MADDVFKNILPSVEGWQFLTMRWGVPYGRDIGQAGQGDDELCIGDFICLYSEESAGYVFSQMSSTVLAPNQQGLKGAGHTEVSVGVKQHRKKPSLPNAQVATFKICVQYRYKASKKHWMAQEESRKDPTDLTKKSEMYRALAAANSESADNEMEQKRQEGKRLHYGQVIQLQHVFTKKFLHVSTTQTSHTEINNMRVELLPFNSKHAQYKIMPRFKVKAELDTVRLGDQIVLESVKTPGNYLHTSKPAYGPKFVESTSRELNLSVRHSAFTVYRNISAKDQQEKYLTPRGKCVGFVRWPGLDSREPARLRLYYSPRAFQWFPQRESKTGLGGTGGCLVRLYHKEHEAYMVASGSFGDESFEDVHLRVRPQDTNKPRSMFPSSSAITYWQVEHGDDIMNGNTLCWEQRCLLRHITTRKYLSVSRDGEKFKLGLAHCVSQQGLIRAGNLSRLPFRAR</sequence>
<dbReference type="InterPro" id="IPR014821">
    <property type="entry name" value="Ins145_P3_rcpt"/>
</dbReference>
<evidence type="ECO:0000313" key="3">
    <source>
        <dbReference type="EMBL" id="CAH1239559.1"/>
    </source>
</evidence>
<reference evidence="3" key="1">
    <citation type="submission" date="2022-01" db="EMBL/GenBank/DDBJ databases">
        <authorList>
            <person name="Braso-Vives M."/>
        </authorList>
    </citation>
    <scope>NUCLEOTIDE SEQUENCE</scope>
</reference>
<dbReference type="Pfam" id="PF02815">
    <property type="entry name" value="MIR"/>
    <property type="match status" value="1"/>
</dbReference>
<keyword evidence="4" id="KW-1185">Reference proteome</keyword>
<evidence type="ECO:0000256" key="1">
    <source>
        <dbReference type="ARBA" id="ARBA00022737"/>
    </source>
</evidence>
<feature type="domain" description="MIR" evidence="2">
    <location>
        <begin position="160"/>
        <end position="214"/>
    </location>
</feature>
<dbReference type="SUPFAM" id="SSF82109">
    <property type="entry name" value="MIR domain"/>
    <property type="match status" value="2"/>
</dbReference>
<dbReference type="PANTHER" id="PTHR13715">
    <property type="entry name" value="RYANODINE RECEPTOR AND IP3 RECEPTOR"/>
    <property type="match status" value="1"/>
</dbReference>
<organism evidence="3 4">
    <name type="scientific">Branchiostoma lanceolatum</name>
    <name type="common">Common lancelet</name>
    <name type="synonym">Amphioxus lanceolatum</name>
    <dbReference type="NCBI Taxonomy" id="7740"/>
    <lineage>
        <taxon>Eukaryota</taxon>
        <taxon>Metazoa</taxon>
        <taxon>Chordata</taxon>
        <taxon>Cephalochordata</taxon>
        <taxon>Leptocardii</taxon>
        <taxon>Amphioxiformes</taxon>
        <taxon>Branchiostomatidae</taxon>
        <taxon>Branchiostoma</taxon>
    </lineage>
</organism>
<dbReference type="CDD" id="cd23280">
    <property type="entry name" value="beta-trefoil_MIR_itr-1-like"/>
    <property type="match status" value="1"/>
</dbReference>
<name>A0A8J9YP40_BRALA</name>
<evidence type="ECO:0000313" key="4">
    <source>
        <dbReference type="Proteomes" id="UP000838412"/>
    </source>
</evidence>
<keyword evidence="1" id="KW-0677">Repeat</keyword>
<proteinExistence type="predicted"/>
<dbReference type="InterPro" id="IPR016093">
    <property type="entry name" value="MIR_motif"/>
</dbReference>
<dbReference type="EMBL" id="OV696696">
    <property type="protein sequence ID" value="CAH1239559.1"/>
    <property type="molecule type" value="Genomic_DNA"/>
</dbReference>
<gene>
    <name evidence="3" type="primary">ITPR1</name>
    <name evidence="3" type="ORF">BLAG_LOCUS3819</name>
</gene>
<dbReference type="InterPro" id="IPR036300">
    <property type="entry name" value="MIR_dom_sf"/>
</dbReference>